<dbReference type="HAMAP" id="MF_01852">
    <property type="entry name" value="TsaC"/>
    <property type="match status" value="1"/>
</dbReference>
<dbReference type="Gene3D" id="3.90.870.10">
    <property type="entry name" value="DHBP synthase"/>
    <property type="match status" value="1"/>
</dbReference>
<keyword evidence="6 9" id="KW-0547">Nucleotide-binding</keyword>
<evidence type="ECO:0000313" key="12">
    <source>
        <dbReference type="Proteomes" id="UP000055136"/>
    </source>
</evidence>
<evidence type="ECO:0000313" key="11">
    <source>
        <dbReference type="EMBL" id="ALP52160.1"/>
    </source>
</evidence>
<evidence type="ECO:0000256" key="5">
    <source>
        <dbReference type="ARBA" id="ARBA00022695"/>
    </source>
</evidence>
<keyword evidence="7 9" id="KW-0067">ATP-binding</keyword>
<dbReference type="PANTHER" id="PTHR17490:SF18">
    <property type="entry name" value="THREONYLCARBAMOYL-AMP SYNTHASE"/>
    <property type="match status" value="1"/>
</dbReference>
<dbReference type="GO" id="GO:0005737">
    <property type="term" value="C:cytoplasm"/>
    <property type="evidence" value="ECO:0007669"/>
    <property type="project" value="UniProtKB-SubCell"/>
</dbReference>
<dbReference type="Pfam" id="PF01300">
    <property type="entry name" value="Sua5_yciO_yrdC"/>
    <property type="match status" value="1"/>
</dbReference>
<sequence>MRPWQLRRAVRALRHGGVIAYPTETVFGLGCDPLDALAVERILDLKQRPAEKGLILIGATLEQLLPYIAVDDAALLNKLAAPQARATTWICPLRTRVPSWLCGSHSSIAVRITNSPVARQLCRQFGSALVSTSANPAGLRPASDALTVRRYFGDRLDYILSDRCDRHARPSRIVDLVSDTVIRA</sequence>
<evidence type="ECO:0000259" key="10">
    <source>
        <dbReference type="PROSITE" id="PS51163"/>
    </source>
</evidence>
<dbReference type="SUPFAM" id="SSF55821">
    <property type="entry name" value="YrdC/RibB"/>
    <property type="match status" value="1"/>
</dbReference>
<accession>A0A0S2TAH8</accession>
<dbReference type="InterPro" id="IPR017945">
    <property type="entry name" value="DHBP_synth_RibB-like_a/b_dom"/>
</dbReference>
<dbReference type="GO" id="GO:0061710">
    <property type="term" value="F:L-threonylcarbamoyladenylate synthase"/>
    <property type="evidence" value="ECO:0007669"/>
    <property type="project" value="UniProtKB-EC"/>
</dbReference>
<dbReference type="InterPro" id="IPR050156">
    <property type="entry name" value="TC-AMP_synthase_SUA5"/>
</dbReference>
<dbReference type="AlphaFoldDB" id="A0A0S2TAH8"/>
<dbReference type="GO" id="GO:0000049">
    <property type="term" value="F:tRNA binding"/>
    <property type="evidence" value="ECO:0007669"/>
    <property type="project" value="TreeGrafter"/>
</dbReference>
<dbReference type="GO" id="GO:0006450">
    <property type="term" value="P:regulation of translational fidelity"/>
    <property type="evidence" value="ECO:0007669"/>
    <property type="project" value="TreeGrafter"/>
</dbReference>
<comment type="subcellular location">
    <subcellularLocation>
        <location evidence="1 9">Cytoplasm</location>
    </subcellularLocation>
</comment>
<organism evidence="11 12">
    <name type="scientific">Candidatus Tenderia electrophaga</name>
    <dbReference type="NCBI Taxonomy" id="1748243"/>
    <lineage>
        <taxon>Bacteria</taxon>
        <taxon>Pseudomonadati</taxon>
        <taxon>Pseudomonadota</taxon>
        <taxon>Gammaproteobacteria</taxon>
        <taxon>Candidatus Tenderiales</taxon>
        <taxon>Candidatus Tenderiaceae</taxon>
        <taxon>Candidatus Tenderia</taxon>
    </lineage>
</organism>
<keyword evidence="4 9" id="KW-0819">tRNA processing</keyword>
<keyword evidence="12" id="KW-1185">Reference proteome</keyword>
<dbReference type="STRING" id="1748243.Tel_02810"/>
<dbReference type="EC" id="2.7.7.87" evidence="9"/>
<gene>
    <name evidence="9" type="primary">tsaC</name>
    <name evidence="11" type="ORF">Tel_02810</name>
</gene>
<comment type="similarity">
    <text evidence="9">Belongs to the SUA5 family. TsaC subfamily.</text>
</comment>
<evidence type="ECO:0000256" key="8">
    <source>
        <dbReference type="ARBA" id="ARBA00048366"/>
    </source>
</evidence>
<dbReference type="PANTHER" id="PTHR17490">
    <property type="entry name" value="SUA5"/>
    <property type="match status" value="1"/>
</dbReference>
<protein>
    <recommendedName>
        <fullName evidence="9">Threonylcarbamoyl-AMP synthase</fullName>
        <shortName evidence="9">TC-AMP synthase</shortName>
        <ecNumber evidence="9">2.7.7.87</ecNumber>
    </recommendedName>
    <alternativeName>
        <fullName evidence="9">L-threonylcarbamoyladenylate synthase</fullName>
    </alternativeName>
    <alternativeName>
        <fullName evidence="9">t(6)A37 threonylcarbamoyladenosine biosynthesis protein TsaC</fullName>
    </alternativeName>
    <alternativeName>
        <fullName evidence="9">tRNA threonylcarbamoyladenosine biosynthesis protein TsaC</fullName>
    </alternativeName>
</protein>
<keyword evidence="5 9" id="KW-0548">Nucleotidyltransferase</keyword>
<evidence type="ECO:0000256" key="6">
    <source>
        <dbReference type="ARBA" id="ARBA00022741"/>
    </source>
</evidence>
<comment type="function">
    <text evidence="9">Required for the formation of a threonylcarbamoyl group on adenosine at position 37 (t(6)A37) in tRNAs that read codons beginning with adenine. Catalyzes the conversion of L-threonine, HCO(3)(-)/CO(2) and ATP to give threonylcarbamoyl-AMP (TC-AMP) as the acyladenylate intermediate, with the release of diphosphate.</text>
</comment>
<evidence type="ECO:0000256" key="3">
    <source>
        <dbReference type="ARBA" id="ARBA00022679"/>
    </source>
</evidence>
<comment type="catalytic activity">
    <reaction evidence="8 9">
        <text>L-threonine + hydrogencarbonate + ATP = L-threonylcarbamoyladenylate + diphosphate + H2O</text>
        <dbReference type="Rhea" id="RHEA:36407"/>
        <dbReference type="ChEBI" id="CHEBI:15377"/>
        <dbReference type="ChEBI" id="CHEBI:17544"/>
        <dbReference type="ChEBI" id="CHEBI:30616"/>
        <dbReference type="ChEBI" id="CHEBI:33019"/>
        <dbReference type="ChEBI" id="CHEBI:57926"/>
        <dbReference type="ChEBI" id="CHEBI:73682"/>
        <dbReference type="EC" id="2.7.7.87"/>
    </reaction>
</comment>
<dbReference type="GO" id="GO:0002949">
    <property type="term" value="P:tRNA threonylcarbamoyladenosine modification"/>
    <property type="evidence" value="ECO:0007669"/>
    <property type="project" value="UniProtKB-UniRule"/>
</dbReference>
<dbReference type="EMBL" id="CP013099">
    <property type="protein sequence ID" value="ALP52160.1"/>
    <property type="molecule type" value="Genomic_DNA"/>
</dbReference>
<feature type="domain" description="YrdC-like" evidence="10">
    <location>
        <begin position="3"/>
        <end position="184"/>
    </location>
</feature>
<reference evidence="11" key="1">
    <citation type="submission" date="2015-10" db="EMBL/GenBank/DDBJ databases">
        <title>Description of Candidatus Tenderia electrophaga gen. nov, sp. nov., an Uncultivated Electroautotroph from a Biocathode Enrichment.</title>
        <authorList>
            <person name="Eddie B.J."/>
            <person name="Malanoski A.P."/>
            <person name="Wang Z."/>
            <person name="Hall R.J."/>
            <person name="Oh S.D."/>
            <person name="Heiner C."/>
            <person name="Lin B."/>
            <person name="Strycharz-Glaven S.M."/>
        </authorList>
    </citation>
    <scope>NUCLEOTIDE SEQUENCE [LARGE SCALE GENOMIC DNA]</scope>
    <source>
        <strain evidence="11">NRL1</strain>
    </source>
</reference>
<evidence type="ECO:0000256" key="1">
    <source>
        <dbReference type="ARBA" id="ARBA00004496"/>
    </source>
</evidence>
<dbReference type="Proteomes" id="UP000055136">
    <property type="component" value="Chromosome"/>
</dbReference>
<evidence type="ECO:0000256" key="7">
    <source>
        <dbReference type="ARBA" id="ARBA00022840"/>
    </source>
</evidence>
<dbReference type="GO" id="GO:0003725">
    <property type="term" value="F:double-stranded RNA binding"/>
    <property type="evidence" value="ECO:0007669"/>
    <property type="project" value="InterPro"/>
</dbReference>
<dbReference type="GO" id="GO:0005524">
    <property type="term" value="F:ATP binding"/>
    <property type="evidence" value="ECO:0007669"/>
    <property type="project" value="UniProtKB-UniRule"/>
</dbReference>
<dbReference type="PROSITE" id="PS51163">
    <property type="entry name" value="YRDC"/>
    <property type="match status" value="1"/>
</dbReference>
<keyword evidence="3 9" id="KW-0808">Transferase</keyword>
<dbReference type="InterPro" id="IPR006070">
    <property type="entry name" value="Sua5-like_dom"/>
</dbReference>
<evidence type="ECO:0000256" key="4">
    <source>
        <dbReference type="ARBA" id="ARBA00022694"/>
    </source>
</evidence>
<evidence type="ECO:0000256" key="2">
    <source>
        <dbReference type="ARBA" id="ARBA00022490"/>
    </source>
</evidence>
<name>A0A0S2TAH8_9GAMM</name>
<proteinExistence type="inferred from homology"/>
<dbReference type="KEGG" id="tee:Tel_02810"/>
<dbReference type="InterPro" id="IPR023535">
    <property type="entry name" value="TC-AMP_synthase"/>
</dbReference>
<evidence type="ECO:0000256" key="9">
    <source>
        <dbReference type="HAMAP-Rule" id="MF_01852"/>
    </source>
</evidence>
<keyword evidence="2 9" id="KW-0963">Cytoplasm</keyword>